<feature type="domain" description="C2H2-type" evidence="13">
    <location>
        <begin position="820"/>
        <end position="847"/>
    </location>
</feature>
<dbReference type="PANTHER" id="PTHR24394:SF48">
    <property type="entry name" value="ZINC FINGER PROTEIN 771"/>
    <property type="match status" value="1"/>
</dbReference>
<keyword evidence="6" id="KW-0805">Transcription regulation</keyword>
<evidence type="ECO:0000256" key="8">
    <source>
        <dbReference type="ARBA" id="ARBA00023163"/>
    </source>
</evidence>
<evidence type="ECO:0000256" key="1">
    <source>
        <dbReference type="ARBA" id="ARBA00004123"/>
    </source>
</evidence>
<keyword evidence="8" id="KW-0804">Transcription</keyword>
<dbReference type="Pfam" id="PF00651">
    <property type="entry name" value="BTB"/>
    <property type="match status" value="1"/>
</dbReference>
<gene>
    <name evidence="14" type="primary">ZNF814</name>
    <name evidence="14" type="ORF">EVAR_42629_1</name>
</gene>
<evidence type="ECO:0000259" key="12">
    <source>
        <dbReference type="PROSITE" id="PS50097"/>
    </source>
</evidence>
<dbReference type="InterPro" id="IPR013087">
    <property type="entry name" value="Znf_C2H2_type"/>
</dbReference>
<keyword evidence="4 10" id="KW-0863">Zinc-finger</keyword>
<dbReference type="FunFam" id="3.30.160.60:FF:000446">
    <property type="entry name" value="Zinc finger protein"/>
    <property type="match status" value="1"/>
</dbReference>
<feature type="domain" description="C2H2-type" evidence="13">
    <location>
        <begin position="878"/>
        <end position="905"/>
    </location>
</feature>
<dbReference type="SUPFAM" id="SSF54695">
    <property type="entry name" value="POZ domain"/>
    <property type="match status" value="1"/>
</dbReference>
<feature type="region of interest" description="Disordered" evidence="11">
    <location>
        <begin position="435"/>
        <end position="487"/>
    </location>
</feature>
<feature type="domain" description="C2H2-type" evidence="13">
    <location>
        <begin position="1024"/>
        <end position="1047"/>
    </location>
</feature>
<dbReference type="InterPro" id="IPR012337">
    <property type="entry name" value="RNaseH-like_sf"/>
</dbReference>
<dbReference type="InterPro" id="IPR000210">
    <property type="entry name" value="BTB/POZ_dom"/>
</dbReference>
<dbReference type="InterPro" id="IPR011333">
    <property type="entry name" value="SKP1/BTB/POZ_sf"/>
</dbReference>
<dbReference type="PANTHER" id="PTHR24394">
    <property type="entry name" value="ZINC FINGER PROTEIN"/>
    <property type="match status" value="1"/>
</dbReference>
<dbReference type="Proteomes" id="UP000299102">
    <property type="component" value="Unassembled WGS sequence"/>
</dbReference>
<evidence type="ECO:0000259" key="13">
    <source>
        <dbReference type="PROSITE" id="PS50157"/>
    </source>
</evidence>
<dbReference type="EMBL" id="BGZK01000669">
    <property type="protein sequence ID" value="GBP55453.1"/>
    <property type="molecule type" value="Genomic_DNA"/>
</dbReference>
<feature type="domain" description="C2H2-type" evidence="13">
    <location>
        <begin position="996"/>
        <end position="1023"/>
    </location>
</feature>
<name>A0A4C1WX28_EUMVA</name>
<dbReference type="OrthoDB" id="6077919at2759"/>
<dbReference type="FunFam" id="3.30.160.60:FF:000325">
    <property type="entry name" value="ZFP90 zinc finger protein"/>
    <property type="match status" value="1"/>
</dbReference>
<dbReference type="GO" id="GO:0005634">
    <property type="term" value="C:nucleus"/>
    <property type="evidence" value="ECO:0007669"/>
    <property type="project" value="UniProtKB-SubCell"/>
</dbReference>
<dbReference type="PROSITE" id="PS50097">
    <property type="entry name" value="BTB"/>
    <property type="match status" value="1"/>
</dbReference>
<feature type="domain" description="BTB" evidence="12">
    <location>
        <begin position="262"/>
        <end position="329"/>
    </location>
</feature>
<dbReference type="PROSITE" id="PS00028">
    <property type="entry name" value="ZINC_FINGER_C2H2_1"/>
    <property type="match status" value="6"/>
</dbReference>
<evidence type="ECO:0000256" key="3">
    <source>
        <dbReference type="ARBA" id="ARBA00022737"/>
    </source>
</evidence>
<feature type="compositionally biased region" description="Basic and acidic residues" evidence="11">
    <location>
        <begin position="739"/>
        <end position="748"/>
    </location>
</feature>
<keyword evidence="15" id="KW-1185">Reference proteome</keyword>
<dbReference type="GO" id="GO:0008270">
    <property type="term" value="F:zinc ion binding"/>
    <property type="evidence" value="ECO:0007669"/>
    <property type="project" value="UniProtKB-KW"/>
</dbReference>
<dbReference type="Pfam" id="PF00096">
    <property type="entry name" value="zf-C2H2"/>
    <property type="match status" value="6"/>
</dbReference>
<sequence length="1163" mass="132713">MKMKEDLLKLKNEDYRFTVILDEWTSGINQRFLNVNVHTVINCQPTYWNIGLARIFGSMSSESCVQVLKEKLSEFDLSLDKDIVGITTDGASVMKKTVQSNPEEEFEDPELNTNRSAEEKEVLGDNPDNYDGLYFSLPIRQVYLATEYQMIISKLRKCVKLFKNSPTKNDMLQIYIQQEFGKTIQLVLDCKTRWSSLCNMISTYNSVKQCVAKTLVDLSLSSNPEYFFTDEEHAVLIDLENTLQPVKLAVEMREWLSRREWCDARLVCRGRVFCAHRAVLASVSPYLRFLLKSHSEEDTPTYLVLPDFDLDAMSAVLHYIYNGEVSLPTNRVNSFFDVITTLQIFVDLKSLLNVKAKLEDIHTKYANETLLDIETVDNMECYSSITKNKYEKDLLKLETKINYLIKRNVMVNGKKDEWVPCEDIIDKEIRSRHPTRNELRSRKQRLSVHGENVQVQDGYQEKSSPLRDPPVDLYPRSGETNGPPAPAAVPAIANEGHRDARSMRAACELITDAVLIRDGENNCARSAKNFSVSNNDFSKTLDTRNTSTRPRNNIINPFEIKENNVRLRREMCSLNKLCNRLPDTEDKGGEVRRPNPLRPVPTLLPISLYDKRSFVRQLPPLLDLTSVHLLPTSLHPAYRENWSPSIQKNESMFEGDLQNKKDYTKECSEDDKIRLGRNFFEGHIKDSDAVPIQKKSAFNQVMASPWCPRVPNCYRPQPNKIIKDSPPRFSIESQAQIESKNEEDKSPSNDRNNNVRTPQSPRDRSQEPDTCLETNPHSVTVIMREDEFKCGVCDKVFSSSEGLSAHARAHTASTGAGARHTCSECGKTFSQLRNYKYHVSVHRGTREFAATCSVCGKYFNDRGYLSSHMKIHRNRKEYECPHCPKSFNQRVAYNMHVRIHTGSRAKSKQVPMSSRVHIDELRGCRFSSCVRYNFYRARSRLARAHRRSRSRTRTAGEIEPWNRAVQNLNTRYSEFMAGVVHTHSALKFIHNGVKPHVCSECGKAFSRKMLLKQHQRTHSGERPYACSVCDKRFADRSNMTLHMRLHSVRVRESQTRNIAYVYCYNRFVGSAQENWIIRGSVCRPRPFRLSAVAGAERTGPPAAALAFDRTSFGAGVLHGLTDSVRQTAALYDTAASAAASARPVAVGLLIRLGGPARRLFSNL</sequence>
<dbReference type="GO" id="GO:0000981">
    <property type="term" value="F:DNA-binding transcription factor activity, RNA polymerase II-specific"/>
    <property type="evidence" value="ECO:0007669"/>
    <property type="project" value="TreeGrafter"/>
</dbReference>
<keyword evidence="5" id="KW-0862">Zinc</keyword>
<dbReference type="AlphaFoldDB" id="A0A4C1WX28"/>
<evidence type="ECO:0000256" key="4">
    <source>
        <dbReference type="ARBA" id="ARBA00022771"/>
    </source>
</evidence>
<keyword evidence="3" id="KW-0677">Repeat</keyword>
<dbReference type="SUPFAM" id="SSF53098">
    <property type="entry name" value="Ribonuclease H-like"/>
    <property type="match status" value="1"/>
</dbReference>
<dbReference type="SMART" id="SM00355">
    <property type="entry name" value="ZnF_C2H2"/>
    <property type="match status" value="6"/>
</dbReference>
<protein>
    <submittedName>
        <fullName evidence="14">Uncharacterized zinc finger protein 814</fullName>
    </submittedName>
</protein>
<dbReference type="STRING" id="151549.A0A4C1WX28"/>
<dbReference type="PROSITE" id="PS50157">
    <property type="entry name" value="ZINC_FINGER_C2H2_2"/>
    <property type="match status" value="6"/>
</dbReference>
<evidence type="ECO:0000256" key="6">
    <source>
        <dbReference type="ARBA" id="ARBA00023015"/>
    </source>
</evidence>
<feature type="compositionally biased region" description="Polar residues" evidence="11">
    <location>
        <begin position="453"/>
        <end position="463"/>
    </location>
</feature>
<organism evidence="14 15">
    <name type="scientific">Eumeta variegata</name>
    <name type="common">Bagworm moth</name>
    <name type="synonym">Eumeta japonica</name>
    <dbReference type="NCBI Taxonomy" id="151549"/>
    <lineage>
        <taxon>Eukaryota</taxon>
        <taxon>Metazoa</taxon>
        <taxon>Ecdysozoa</taxon>
        <taxon>Arthropoda</taxon>
        <taxon>Hexapoda</taxon>
        <taxon>Insecta</taxon>
        <taxon>Pterygota</taxon>
        <taxon>Neoptera</taxon>
        <taxon>Endopterygota</taxon>
        <taxon>Lepidoptera</taxon>
        <taxon>Glossata</taxon>
        <taxon>Ditrysia</taxon>
        <taxon>Tineoidea</taxon>
        <taxon>Psychidae</taxon>
        <taxon>Oiketicinae</taxon>
        <taxon>Eumeta</taxon>
    </lineage>
</organism>
<feature type="domain" description="C2H2-type" evidence="13">
    <location>
        <begin position="788"/>
        <end position="815"/>
    </location>
</feature>
<dbReference type="FunFam" id="3.30.160.60:FF:002070">
    <property type="entry name" value="Zinc finger protein"/>
    <property type="match status" value="1"/>
</dbReference>
<evidence type="ECO:0000313" key="14">
    <source>
        <dbReference type="EMBL" id="GBP55453.1"/>
    </source>
</evidence>
<dbReference type="FunFam" id="3.30.160.60:FF:000996">
    <property type="entry name" value="Zinc finger protein 181"/>
    <property type="match status" value="1"/>
</dbReference>
<dbReference type="InterPro" id="IPR036236">
    <property type="entry name" value="Znf_C2H2_sf"/>
</dbReference>
<dbReference type="SUPFAM" id="SSF57667">
    <property type="entry name" value="beta-beta-alpha zinc fingers"/>
    <property type="match status" value="3"/>
</dbReference>
<feature type="region of interest" description="Disordered" evidence="11">
    <location>
        <begin position="735"/>
        <end position="776"/>
    </location>
</feature>
<reference evidence="14 15" key="1">
    <citation type="journal article" date="2019" name="Commun. Biol.">
        <title>The bagworm genome reveals a unique fibroin gene that provides high tensile strength.</title>
        <authorList>
            <person name="Kono N."/>
            <person name="Nakamura H."/>
            <person name="Ohtoshi R."/>
            <person name="Tomita M."/>
            <person name="Numata K."/>
            <person name="Arakawa K."/>
        </authorList>
    </citation>
    <scope>NUCLEOTIDE SEQUENCE [LARGE SCALE GENOMIC DNA]</scope>
</reference>
<keyword evidence="9" id="KW-0539">Nucleus</keyword>
<dbReference type="FunFam" id="3.30.160.60:FF:000478">
    <property type="entry name" value="Zinc finger protein 133"/>
    <property type="match status" value="1"/>
</dbReference>
<evidence type="ECO:0000256" key="5">
    <source>
        <dbReference type="ARBA" id="ARBA00022833"/>
    </source>
</evidence>
<evidence type="ECO:0000313" key="15">
    <source>
        <dbReference type="Proteomes" id="UP000299102"/>
    </source>
</evidence>
<keyword evidence="2" id="KW-0479">Metal-binding</keyword>
<evidence type="ECO:0000256" key="9">
    <source>
        <dbReference type="ARBA" id="ARBA00023242"/>
    </source>
</evidence>
<evidence type="ECO:0000256" key="7">
    <source>
        <dbReference type="ARBA" id="ARBA00023125"/>
    </source>
</evidence>
<feature type="region of interest" description="Disordered" evidence="11">
    <location>
        <begin position="97"/>
        <end position="122"/>
    </location>
</feature>
<proteinExistence type="predicted"/>
<dbReference type="Gene3D" id="3.30.710.10">
    <property type="entry name" value="Potassium Channel Kv1.1, Chain A"/>
    <property type="match status" value="1"/>
</dbReference>
<dbReference type="SMART" id="SM00225">
    <property type="entry name" value="BTB"/>
    <property type="match status" value="1"/>
</dbReference>
<keyword evidence="7" id="KW-0238">DNA-binding</keyword>
<dbReference type="GO" id="GO:0003677">
    <property type="term" value="F:DNA binding"/>
    <property type="evidence" value="ECO:0007669"/>
    <property type="project" value="UniProtKB-KW"/>
</dbReference>
<evidence type="ECO:0000256" key="11">
    <source>
        <dbReference type="SAM" id="MobiDB-lite"/>
    </source>
</evidence>
<evidence type="ECO:0000256" key="10">
    <source>
        <dbReference type="PROSITE-ProRule" id="PRU00042"/>
    </source>
</evidence>
<accession>A0A4C1WX28</accession>
<dbReference type="Gene3D" id="3.30.160.60">
    <property type="entry name" value="Classic Zinc Finger"/>
    <property type="match status" value="5"/>
</dbReference>
<feature type="compositionally biased region" description="Polar residues" evidence="11">
    <location>
        <begin position="749"/>
        <end position="760"/>
    </location>
</feature>
<comment type="subcellular location">
    <subcellularLocation>
        <location evidence="1">Nucleus</location>
    </subcellularLocation>
</comment>
<comment type="caution">
    <text evidence="14">The sequence shown here is derived from an EMBL/GenBank/DDBJ whole genome shotgun (WGS) entry which is preliminary data.</text>
</comment>
<feature type="domain" description="C2H2-type" evidence="13">
    <location>
        <begin position="850"/>
        <end position="877"/>
    </location>
</feature>
<evidence type="ECO:0000256" key="2">
    <source>
        <dbReference type="ARBA" id="ARBA00022723"/>
    </source>
</evidence>